<evidence type="ECO:0000313" key="1">
    <source>
        <dbReference type="EMBL" id="VVD94764.1"/>
    </source>
</evidence>
<evidence type="ECO:0000313" key="2">
    <source>
        <dbReference type="Proteomes" id="UP000382577"/>
    </source>
</evidence>
<name>A0A5E4U781_9BURK</name>
<sequence length="51" mass="5641">MAAAESQHTLNVRGGCGAFCAAMQLHHTRRRDCYGDDCKHQPTDEDHNTSP</sequence>
<organism evidence="1 2">
    <name type="scientific">Pandoraea fibrosis</name>
    <dbReference type="NCBI Taxonomy" id="1891094"/>
    <lineage>
        <taxon>Bacteria</taxon>
        <taxon>Pseudomonadati</taxon>
        <taxon>Pseudomonadota</taxon>
        <taxon>Betaproteobacteria</taxon>
        <taxon>Burkholderiales</taxon>
        <taxon>Burkholderiaceae</taxon>
        <taxon>Pandoraea</taxon>
    </lineage>
</organism>
<accession>A0A5E4U781</accession>
<dbReference type="AlphaFoldDB" id="A0A5E4U781"/>
<reference evidence="1 2" key="1">
    <citation type="submission" date="2019-08" db="EMBL/GenBank/DDBJ databases">
        <authorList>
            <person name="Peeters C."/>
        </authorList>
    </citation>
    <scope>NUCLEOTIDE SEQUENCE [LARGE SCALE GENOMIC DNA]</scope>
    <source>
        <strain evidence="1 2">LMG 31113</strain>
    </source>
</reference>
<protein>
    <submittedName>
        <fullName evidence="1">Uncharacterized protein</fullName>
    </submittedName>
</protein>
<dbReference type="EMBL" id="CABPRW010000003">
    <property type="protein sequence ID" value="VVD94764.1"/>
    <property type="molecule type" value="Genomic_DNA"/>
</dbReference>
<proteinExistence type="predicted"/>
<gene>
    <name evidence="1" type="ORF">PFI31113_01778</name>
</gene>
<dbReference type="Proteomes" id="UP000382577">
    <property type="component" value="Unassembled WGS sequence"/>
</dbReference>